<sequence>MAFGLRASTQYVAQFGLNKTGTLPDASYTCTFIILKD</sequence>
<organism evidence="1 2">
    <name type="scientific">Microscilla marina ATCC 23134</name>
    <dbReference type="NCBI Taxonomy" id="313606"/>
    <lineage>
        <taxon>Bacteria</taxon>
        <taxon>Pseudomonadati</taxon>
        <taxon>Bacteroidota</taxon>
        <taxon>Cytophagia</taxon>
        <taxon>Cytophagales</taxon>
        <taxon>Microscillaceae</taxon>
        <taxon>Microscilla</taxon>
    </lineage>
</organism>
<evidence type="ECO:0000313" key="2">
    <source>
        <dbReference type="Proteomes" id="UP000004095"/>
    </source>
</evidence>
<dbReference type="EMBL" id="AAWS01000023">
    <property type="protein sequence ID" value="EAY27526.1"/>
    <property type="molecule type" value="Genomic_DNA"/>
</dbReference>
<protein>
    <submittedName>
        <fullName evidence="1">Uncharacterized protein</fullName>
    </submittedName>
</protein>
<gene>
    <name evidence="1" type="ORF">M23134_06927</name>
</gene>
<reference evidence="1 2" key="1">
    <citation type="submission" date="2007-01" db="EMBL/GenBank/DDBJ databases">
        <authorList>
            <person name="Haygood M."/>
            <person name="Podell S."/>
            <person name="Anderson C."/>
            <person name="Hopkinson B."/>
            <person name="Roe K."/>
            <person name="Barbeau K."/>
            <person name="Gaasterland T."/>
            <person name="Ferriera S."/>
            <person name="Johnson J."/>
            <person name="Kravitz S."/>
            <person name="Beeson K."/>
            <person name="Sutton G."/>
            <person name="Rogers Y.-H."/>
            <person name="Friedman R."/>
            <person name="Frazier M."/>
            <person name="Venter J.C."/>
        </authorList>
    </citation>
    <scope>NUCLEOTIDE SEQUENCE [LARGE SCALE GENOMIC DNA]</scope>
    <source>
        <strain evidence="1 2">ATCC 23134</strain>
    </source>
</reference>
<dbReference type="Proteomes" id="UP000004095">
    <property type="component" value="Unassembled WGS sequence"/>
</dbReference>
<dbReference type="AlphaFoldDB" id="A1ZQB7"/>
<accession>A1ZQB7</accession>
<evidence type="ECO:0000313" key="1">
    <source>
        <dbReference type="EMBL" id="EAY27526.1"/>
    </source>
</evidence>
<keyword evidence="2" id="KW-1185">Reference proteome</keyword>
<comment type="caution">
    <text evidence="1">The sequence shown here is derived from an EMBL/GenBank/DDBJ whole genome shotgun (WGS) entry which is preliminary data.</text>
</comment>
<name>A1ZQB7_MICM2</name>
<proteinExistence type="predicted"/>